<dbReference type="PROSITE" id="PS51902">
    <property type="entry name" value="CLPX_ZB"/>
    <property type="match status" value="1"/>
</dbReference>
<dbReference type="GO" id="GO:0006457">
    <property type="term" value="P:protein folding"/>
    <property type="evidence" value="ECO:0007669"/>
    <property type="project" value="UniProtKB-UniRule"/>
</dbReference>
<evidence type="ECO:0000313" key="4">
    <source>
        <dbReference type="Proteomes" id="UP000276055"/>
    </source>
</evidence>
<dbReference type="GO" id="GO:0051082">
    <property type="term" value="F:unfolded protein binding"/>
    <property type="evidence" value="ECO:0007669"/>
    <property type="project" value="UniProtKB-UniRule"/>
</dbReference>
<dbReference type="GO" id="GO:0008270">
    <property type="term" value="F:zinc ion binding"/>
    <property type="evidence" value="ECO:0007669"/>
    <property type="project" value="UniProtKB-UniRule"/>
</dbReference>
<dbReference type="Pfam" id="PF06689">
    <property type="entry name" value="zf-C4_ClpX"/>
    <property type="match status" value="1"/>
</dbReference>
<comment type="similarity">
    <text evidence="1">Belongs to the ClpX chaperone family.</text>
</comment>
<gene>
    <name evidence="3" type="ORF">C8D78_0296</name>
</gene>
<dbReference type="GO" id="GO:0046983">
    <property type="term" value="F:protein dimerization activity"/>
    <property type="evidence" value="ECO:0007669"/>
    <property type="project" value="UniProtKB-UniRule"/>
</dbReference>
<feature type="binding site" evidence="1">
    <location>
        <position position="16"/>
    </location>
    <ligand>
        <name>Zn(2+)</name>
        <dbReference type="ChEBI" id="CHEBI:29105"/>
    </ligand>
</feature>
<feature type="domain" description="ClpX-type ZB" evidence="2">
    <location>
        <begin position="1"/>
        <end position="54"/>
    </location>
</feature>
<evidence type="ECO:0000313" key="3">
    <source>
        <dbReference type="EMBL" id="RKR29978.1"/>
    </source>
</evidence>
<dbReference type="InterPro" id="IPR059188">
    <property type="entry name" value="Znf_CLPX-like"/>
</dbReference>
<dbReference type="EMBL" id="RBIR01000001">
    <property type="protein sequence ID" value="RKR29978.1"/>
    <property type="molecule type" value="Genomic_DNA"/>
</dbReference>
<dbReference type="AlphaFoldDB" id="A0A495FL69"/>
<dbReference type="SMART" id="SM00994">
    <property type="entry name" value="zf-C4_ClpX"/>
    <property type="match status" value="1"/>
</dbReference>
<dbReference type="SUPFAM" id="SSF57716">
    <property type="entry name" value="Glucocorticoid receptor-like (DNA-binding domain)"/>
    <property type="match status" value="1"/>
</dbReference>
<dbReference type="InterPro" id="IPR038366">
    <property type="entry name" value="Znf_CppX_C4_sf"/>
</dbReference>
<dbReference type="Gene3D" id="6.20.220.10">
    <property type="entry name" value="ClpX chaperone, C4-type zinc finger domain"/>
    <property type="match status" value="1"/>
</dbReference>
<feature type="binding site" evidence="1">
    <location>
        <position position="35"/>
    </location>
    <ligand>
        <name>Zn(2+)</name>
        <dbReference type="ChEBI" id="CHEBI:29105"/>
    </ligand>
</feature>
<feature type="binding site" evidence="1">
    <location>
        <position position="13"/>
    </location>
    <ligand>
        <name>Zn(2+)</name>
        <dbReference type="ChEBI" id="CHEBI:29105"/>
    </ligand>
</feature>
<evidence type="ECO:0000256" key="1">
    <source>
        <dbReference type="PROSITE-ProRule" id="PRU01250"/>
    </source>
</evidence>
<dbReference type="Proteomes" id="UP000276055">
    <property type="component" value="Unassembled WGS sequence"/>
</dbReference>
<keyword evidence="1" id="KW-0143">Chaperone</keyword>
<keyword evidence="1" id="KW-0862">Zinc</keyword>
<dbReference type="InterPro" id="IPR010603">
    <property type="entry name" value="Znf_CppX_C4"/>
</dbReference>
<proteinExistence type="inferred from homology"/>
<name>A0A495FL69_9MICC</name>
<evidence type="ECO:0000259" key="2">
    <source>
        <dbReference type="PROSITE" id="PS51902"/>
    </source>
</evidence>
<organism evidence="3 4">
    <name type="scientific">Arthrobacter oryzae</name>
    <dbReference type="NCBI Taxonomy" id="409290"/>
    <lineage>
        <taxon>Bacteria</taxon>
        <taxon>Bacillati</taxon>
        <taxon>Actinomycetota</taxon>
        <taxon>Actinomycetes</taxon>
        <taxon>Micrococcales</taxon>
        <taxon>Micrococcaceae</taxon>
        <taxon>Arthrobacter</taxon>
    </lineage>
</organism>
<protein>
    <submittedName>
        <fullName evidence="3">ClpX C4-type zinc finger protein</fullName>
    </submittedName>
</protein>
<keyword evidence="1" id="KW-0479">Metal-binding</keyword>
<feature type="binding site" evidence="1">
    <location>
        <position position="38"/>
    </location>
    <ligand>
        <name>Zn(2+)</name>
        <dbReference type="ChEBI" id="CHEBI:29105"/>
    </ligand>
</feature>
<comment type="caution">
    <text evidence="3">The sequence shown here is derived from an EMBL/GenBank/DDBJ whole genome shotgun (WGS) entry which is preliminary data.</text>
</comment>
<reference evidence="3 4" key="1">
    <citation type="submission" date="2018-10" db="EMBL/GenBank/DDBJ databases">
        <title>Genomic Encyclopedia of Type Strains, Phase IV (KMG-IV): sequencing the most valuable type-strain genomes for metagenomic binning, comparative biology and taxonomic classification.</title>
        <authorList>
            <person name="Goeker M."/>
        </authorList>
    </citation>
    <scope>NUCLEOTIDE SEQUENCE [LARGE SCALE GENOMIC DNA]</scope>
    <source>
        <strain evidence="3 4">DSM 25586</strain>
    </source>
</reference>
<dbReference type="RefSeq" id="WP_167467825.1">
    <property type="nucleotide sequence ID" value="NZ_RBIR01000001.1"/>
</dbReference>
<sequence length="120" mass="12716">MNQEPPLAGPLLCSFCARSAGTSGPLVAGPGVAICRDCAEASVKMLDGNDGTPADAPWTRMSDDELLAHLPEIAAVASQVEERLGAWVGTARERNVSWARVGAALGMTRQSAWERFQHAR</sequence>
<accession>A0A495FL69</accession>